<evidence type="ECO:0000259" key="3">
    <source>
        <dbReference type="SMART" id="SM01007"/>
    </source>
</evidence>
<organism evidence="4">
    <name type="scientific">Candidatus Electrothrix aestuarii</name>
    <dbReference type="NCBI Taxonomy" id="3062594"/>
    <lineage>
        <taxon>Bacteria</taxon>
        <taxon>Pseudomonadati</taxon>
        <taxon>Thermodesulfobacteriota</taxon>
        <taxon>Desulfobulbia</taxon>
        <taxon>Desulfobulbales</taxon>
        <taxon>Desulfobulbaceae</taxon>
        <taxon>Candidatus Electrothrix</taxon>
    </lineage>
</organism>
<dbReference type="AlphaFoldDB" id="A0AAU8LQP8"/>
<feature type="domain" description="Class II aldolase/adducin N-terminal" evidence="3">
    <location>
        <begin position="2"/>
        <end position="181"/>
    </location>
</feature>
<dbReference type="GO" id="GO:0046872">
    <property type="term" value="F:metal ion binding"/>
    <property type="evidence" value="ECO:0007669"/>
    <property type="project" value="UniProtKB-KW"/>
</dbReference>
<dbReference type="Gene3D" id="3.40.225.10">
    <property type="entry name" value="Class II aldolase/adducin N-terminal domain"/>
    <property type="match status" value="1"/>
</dbReference>
<dbReference type="InterPro" id="IPR050197">
    <property type="entry name" value="Aldolase_class_II_sugar_metab"/>
</dbReference>
<gene>
    <name evidence="4" type="ORF">Q3M24_14370</name>
</gene>
<dbReference type="PANTHER" id="PTHR22789">
    <property type="entry name" value="FUCULOSE PHOSPHATE ALDOLASE"/>
    <property type="match status" value="1"/>
</dbReference>
<reference evidence="4" key="2">
    <citation type="submission" date="2024-06" db="EMBL/GenBank/DDBJ databases">
        <authorList>
            <person name="Plum-Jensen L.E."/>
            <person name="Schramm A."/>
            <person name="Marshall I.P.G."/>
        </authorList>
    </citation>
    <scope>NUCLEOTIDE SEQUENCE</scope>
    <source>
        <strain evidence="4">Rat1</strain>
    </source>
</reference>
<dbReference type="PANTHER" id="PTHR22789:SF0">
    <property type="entry name" value="3-OXO-TETRONATE 4-PHOSPHATE DECARBOXYLASE-RELATED"/>
    <property type="match status" value="1"/>
</dbReference>
<name>A0AAU8LQP8_9BACT</name>
<protein>
    <submittedName>
        <fullName evidence="4">Class II aldolase/adducin family protein</fullName>
    </submittedName>
</protein>
<dbReference type="KEGG" id="eaj:Q3M24_14370"/>
<evidence type="ECO:0000313" key="4">
    <source>
        <dbReference type="EMBL" id="XCN71496.1"/>
    </source>
</evidence>
<evidence type="ECO:0000256" key="2">
    <source>
        <dbReference type="ARBA" id="ARBA00023239"/>
    </source>
</evidence>
<dbReference type="GO" id="GO:0016832">
    <property type="term" value="F:aldehyde-lyase activity"/>
    <property type="evidence" value="ECO:0007669"/>
    <property type="project" value="TreeGrafter"/>
</dbReference>
<dbReference type="InterPro" id="IPR001303">
    <property type="entry name" value="Aldolase_II/adducin_N"/>
</dbReference>
<dbReference type="SUPFAM" id="SSF53639">
    <property type="entry name" value="AraD/HMP-PK domain-like"/>
    <property type="match status" value="1"/>
</dbReference>
<dbReference type="GO" id="GO:0019323">
    <property type="term" value="P:pentose catabolic process"/>
    <property type="evidence" value="ECO:0007669"/>
    <property type="project" value="TreeGrafter"/>
</dbReference>
<dbReference type="InterPro" id="IPR036409">
    <property type="entry name" value="Aldolase_II/adducin_N_sf"/>
</dbReference>
<dbReference type="Pfam" id="PF00596">
    <property type="entry name" value="Aldolase_II"/>
    <property type="match status" value="1"/>
</dbReference>
<keyword evidence="2" id="KW-0456">Lyase</keyword>
<reference evidence="4" key="1">
    <citation type="journal article" date="2024" name="Syst. Appl. Microbiol.">
        <title>First single-strain enrichments of Electrothrix cable bacteria, description of E. aestuarii sp. nov. and E. rattekaaiensis sp. nov., and proposal of a cable bacteria taxonomy following the rules of the SeqCode.</title>
        <authorList>
            <person name="Plum-Jensen L.E."/>
            <person name="Schramm A."/>
            <person name="Marshall I.P.G."/>
        </authorList>
    </citation>
    <scope>NUCLEOTIDE SEQUENCE</scope>
    <source>
        <strain evidence="4">Rat1</strain>
    </source>
</reference>
<accession>A0AAU8LQP8</accession>
<dbReference type="SMART" id="SM01007">
    <property type="entry name" value="Aldolase_II"/>
    <property type="match status" value="1"/>
</dbReference>
<keyword evidence="1" id="KW-0479">Metal-binding</keyword>
<sequence>MNSFITNAHKTAQHDLVLCGSGNLSCRKDEHHMLISTSGSWLSDLTEEQIAICRIEDGVCINDKNPSIELGFHQAVLKQRRDVNTVLHFQSPYATALACSKDIESAKDLPLIPELPYYIGPVATVPYMTPGSDALAQAVASALQEHDLVLLQNHGQVTVGKDYKEILQRAIFFEFAAAIYFRTNQQPVSINEQGINFLHQARREGFPQESN</sequence>
<dbReference type="EMBL" id="CP159373">
    <property type="protein sequence ID" value="XCN71496.1"/>
    <property type="molecule type" value="Genomic_DNA"/>
</dbReference>
<proteinExistence type="predicted"/>
<dbReference type="GO" id="GO:0005829">
    <property type="term" value="C:cytosol"/>
    <property type="evidence" value="ECO:0007669"/>
    <property type="project" value="TreeGrafter"/>
</dbReference>
<evidence type="ECO:0000256" key="1">
    <source>
        <dbReference type="ARBA" id="ARBA00022723"/>
    </source>
</evidence>